<evidence type="ECO:0008006" key="2">
    <source>
        <dbReference type="Google" id="ProtNLM"/>
    </source>
</evidence>
<evidence type="ECO:0000313" key="1">
    <source>
        <dbReference type="EMBL" id="GAI77500.1"/>
    </source>
</evidence>
<protein>
    <recommendedName>
        <fullName evidence="2">Metal-binding protein</fullName>
    </recommendedName>
</protein>
<dbReference type="InterPro" id="IPR019271">
    <property type="entry name" value="DUF2284_metal-binding"/>
</dbReference>
<dbReference type="Pfam" id="PF10050">
    <property type="entry name" value="DUF2284"/>
    <property type="match status" value="1"/>
</dbReference>
<proteinExistence type="predicted"/>
<name>X1SQ94_9ZZZZ</name>
<organism evidence="1">
    <name type="scientific">marine sediment metagenome</name>
    <dbReference type="NCBI Taxonomy" id="412755"/>
    <lineage>
        <taxon>unclassified sequences</taxon>
        <taxon>metagenomes</taxon>
        <taxon>ecological metagenomes</taxon>
    </lineage>
</organism>
<accession>X1SQ94</accession>
<comment type="caution">
    <text evidence="1">The sequence shown here is derived from an EMBL/GenBank/DDBJ whole genome shotgun (WGS) entry which is preliminary data.</text>
</comment>
<sequence length="186" mass="22363">MPFVQIKYNDIYFDPKVQEMCISPSFRCPFYGHSWSCPPNSPYLEKVLSTYKEFYLIYSMFDLETYIEKEKERTNDSEFFIKNTFLLTKSFESPDLENEFKKFFTQYHNDYKKRLFLYDGTCKYCKIQNAGNCTFDAGDKCRFPNEKRYSMEAVGIEVIKTLRELHLDIEYPSNKYSYRFGLACFK</sequence>
<dbReference type="AlphaFoldDB" id="X1SQ94"/>
<dbReference type="EMBL" id="BARW01006553">
    <property type="protein sequence ID" value="GAI77500.1"/>
    <property type="molecule type" value="Genomic_DNA"/>
</dbReference>
<gene>
    <name evidence="1" type="ORF">S12H4_13766</name>
</gene>
<reference evidence="1" key="1">
    <citation type="journal article" date="2014" name="Front. Microbiol.">
        <title>High frequency of phylogenetically diverse reductive dehalogenase-homologous genes in deep subseafloor sedimentary metagenomes.</title>
        <authorList>
            <person name="Kawai M."/>
            <person name="Futagami T."/>
            <person name="Toyoda A."/>
            <person name="Takaki Y."/>
            <person name="Nishi S."/>
            <person name="Hori S."/>
            <person name="Arai W."/>
            <person name="Tsubouchi T."/>
            <person name="Morono Y."/>
            <person name="Uchiyama I."/>
            <person name="Ito T."/>
            <person name="Fujiyama A."/>
            <person name="Inagaki F."/>
            <person name="Takami H."/>
        </authorList>
    </citation>
    <scope>NUCLEOTIDE SEQUENCE</scope>
    <source>
        <strain evidence="1">Expedition CK06-06</strain>
    </source>
</reference>